<dbReference type="Pfam" id="PF07944">
    <property type="entry name" value="Beta-AFase-like_GH127_cat"/>
    <property type="match status" value="1"/>
</dbReference>
<feature type="domain" description="F5/8 type C" evidence="2">
    <location>
        <begin position="2"/>
        <end position="163"/>
    </location>
</feature>
<dbReference type="Pfam" id="PF20736">
    <property type="entry name" value="Glyco_hydro127M"/>
    <property type="match status" value="1"/>
</dbReference>
<evidence type="ECO:0000313" key="4">
    <source>
        <dbReference type="EMBL" id="WOF11417.1"/>
    </source>
</evidence>
<feature type="signal peptide" evidence="1">
    <location>
        <begin position="1"/>
        <end position="22"/>
    </location>
</feature>
<dbReference type="PROSITE" id="PS50022">
    <property type="entry name" value="FA58C_3"/>
    <property type="match status" value="1"/>
</dbReference>
<dbReference type="InterPro" id="IPR008979">
    <property type="entry name" value="Galactose-bd-like_sf"/>
</dbReference>
<dbReference type="InterPro" id="IPR049046">
    <property type="entry name" value="Beta-AFase-like_GH127_middle"/>
</dbReference>
<dbReference type="Proteomes" id="UP001302374">
    <property type="component" value="Chromosome"/>
</dbReference>
<keyword evidence="6" id="KW-1185">Reference proteome</keyword>
<accession>A0A7X5YG25</accession>
<keyword evidence="1" id="KW-0732">Signal</keyword>
<organism evidence="3 5">
    <name type="scientific">Butyricimonas paravirosa</name>
    <dbReference type="NCBI Taxonomy" id="1472417"/>
    <lineage>
        <taxon>Bacteria</taxon>
        <taxon>Pseudomonadati</taxon>
        <taxon>Bacteroidota</taxon>
        <taxon>Bacteroidia</taxon>
        <taxon>Bacteroidales</taxon>
        <taxon>Odoribacteraceae</taxon>
        <taxon>Butyricimonas</taxon>
    </lineage>
</organism>
<dbReference type="SUPFAM" id="SSF49785">
    <property type="entry name" value="Galactose-binding domain-like"/>
    <property type="match status" value="1"/>
</dbReference>
<dbReference type="AlphaFoldDB" id="A0A7X5YG25"/>
<feature type="chain" id="PRO_5031507088" evidence="1">
    <location>
        <begin position="23"/>
        <end position="788"/>
    </location>
</feature>
<evidence type="ECO:0000313" key="6">
    <source>
        <dbReference type="Proteomes" id="UP001302374"/>
    </source>
</evidence>
<name>A0A7X5YG25_9BACT</name>
<dbReference type="InterPro" id="IPR000421">
    <property type="entry name" value="FA58C"/>
</dbReference>
<dbReference type="PANTHER" id="PTHR31151">
    <property type="entry name" value="PROLINE-TRNA LIGASE (DUF1680)"/>
    <property type="match status" value="1"/>
</dbReference>
<dbReference type="Proteomes" id="UP000576368">
    <property type="component" value="Unassembled WGS sequence"/>
</dbReference>
<evidence type="ECO:0000256" key="1">
    <source>
        <dbReference type="SAM" id="SignalP"/>
    </source>
</evidence>
<evidence type="ECO:0000313" key="5">
    <source>
        <dbReference type="Proteomes" id="UP000576368"/>
    </source>
</evidence>
<dbReference type="PANTHER" id="PTHR31151:SF0">
    <property type="entry name" value="PROLINE-TRNA LIGASE (DUF1680)"/>
    <property type="match status" value="1"/>
</dbReference>
<reference evidence="4 6" key="1">
    <citation type="submission" date="2019-09" db="EMBL/GenBank/DDBJ databases">
        <title>Butyricimonas paravirosa DSM 105722 (=214-4 = JCM 18677 = CCUG 65563).</title>
        <authorList>
            <person name="Le Roy T."/>
            <person name="Cani P.D."/>
        </authorList>
    </citation>
    <scope>NUCLEOTIDE SEQUENCE [LARGE SCALE GENOMIC DNA]</scope>
    <source>
        <strain evidence="4 6">DSM 105722</strain>
    </source>
</reference>
<proteinExistence type="predicted"/>
<reference evidence="3 5" key="2">
    <citation type="submission" date="2020-03" db="EMBL/GenBank/DDBJ databases">
        <title>Genomic Encyclopedia of Type Strains, Phase IV (KMG-IV): sequencing the most valuable type-strain genomes for metagenomic binning, comparative biology and taxonomic classification.</title>
        <authorList>
            <person name="Goeker M."/>
        </authorList>
    </citation>
    <scope>NUCLEOTIDE SEQUENCE [LARGE SCALE GENOMIC DNA]</scope>
    <source>
        <strain evidence="3 5">DSM 105722</strain>
    </source>
</reference>
<sequence>MRRIYQLAMVASAWLLAAETNAQFKYNNDAEVAATHLGVERAARIYYAHYQSMATDNNQVRWVQIDLGSEQTFDQIKLLPDNLEGSFLSFGFPSHFRIEVSNDSTFATAAMYTDYCVRLDDYHNAENETFSVQKQATGRYVRLTATKLRDSRLALQKMMIIRQGKDIAEGCQVTESDPAPGNNPQALTRSERPMGEYVVTDHPENVILPKDWHPVPNVVETPVTGVSLGNGLFRRVMENNIHYLMNTFTLDELVYNFRQKAGFPVPPHSARHSYFWTHQLPGSTAGRFLMGAGGTLRWMENAGLRARMDSVIEIIDQCKEPDGYLMAYPKRAIFDFENGAYVRSWITHGLIEAGYAGNPKAFGLLRGFYDWFEASPFLPEMLRRPGQGVQGAIPLTRTYFSPVGKPEEILVMQRYFQQNYWMEWLMERNPDAIWKYPYDRPHNYLVTAIEPYMDLYRATGAENYLEAVKGFWDLFHDNWEHIGGSLAINEGYFPYPPKSLYLKARTGELCGNAFWVKLNQRFHNLYPYEEKYMAEIEKSLYNVIIPNQVSDRGISYFARMHGRKQGFEPNAEIATNTCCEGQGTRMYGSLPEYIYSLTPNGVQVNLFEASTLTHQVNGHPLRLHMQTAFPYNNEVSIEVSCDAPLDACLEIRVPGWATQALAVKMNGERVATGKPGTYIKLQRVWKAGDKIEFTLPASFRTTQYVGMESGFESGHYALEYGPVLMAAVCTKDNTEPFVPCLAKEITSKLRPVSGKPLHFTVAGCDDIEFMPYYEVEGQAFSNFPAYLF</sequence>
<protein>
    <submittedName>
        <fullName evidence="3">DUF1680 family protein</fullName>
    </submittedName>
</protein>
<dbReference type="Gene3D" id="2.60.120.260">
    <property type="entry name" value="Galactose-binding domain-like"/>
    <property type="match status" value="1"/>
</dbReference>
<dbReference type="Pfam" id="PF00754">
    <property type="entry name" value="F5_F8_type_C"/>
    <property type="match status" value="1"/>
</dbReference>
<dbReference type="GeneID" id="86890356"/>
<dbReference type="InterPro" id="IPR012878">
    <property type="entry name" value="Beta-AFase-like_GH127_cat"/>
</dbReference>
<evidence type="ECO:0000259" key="2">
    <source>
        <dbReference type="PROSITE" id="PS50022"/>
    </source>
</evidence>
<gene>
    <name evidence="4" type="ORF">F1644_03620</name>
    <name evidence="3" type="ORF">GGR15_004152</name>
</gene>
<dbReference type="EMBL" id="CP043839">
    <property type="protein sequence ID" value="WOF11417.1"/>
    <property type="molecule type" value="Genomic_DNA"/>
</dbReference>
<dbReference type="EMBL" id="JAATLI010000018">
    <property type="protein sequence ID" value="NJC20500.1"/>
    <property type="molecule type" value="Genomic_DNA"/>
</dbReference>
<dbReference type="RefSeq" id="WP_168044575.1">
    <property type="nucleotide sequence ID" value="NZ_BMPA01000017.1"/>
</dbReference>
<evidence type="ECO:0000313" key="3">
    <source>
        <dbReference type="EMBL" id="NJC20500.1"/>
    </source>
</evidence>